<dbReference type="AlphaFoldDB" id="A0A1G9BPK9"/>
<dbReference type="HAMAP" id="MF_02089">
    <property type="entry name" value="QueH"/>
    <property type="match status" value="1"/>
</dbReference>
<gene>
    <name evidence="17" type="primary">queH</name>
    <name evidence="18" type="ORF">SAMN05660337_0368</name>
</gene>
<comment type="similarity">
    <text evidence="3 17">Belongs to the QueH family.</text>
</comment>
<dbReference type="PANTHER" id="PTHR36701">
    <property type="entry name" value="EPOXYQUEUOSINE REDUCTASE QUEH"/>
    <property type="match status" value="1"/>
</dbReference>
<evidence type="ECO:0000256" key="8">
    <source>
        <dbReference type="ARBA" id="ARBA00022723"/>
    </source>
</evidence>
<evidence type="ECO:0000256" key="17">
    <source>
        <dbReference type="HAMAP-Rule" id="MF_02089"/>
    </source>
</evidence>
<evidence type="ECO:0000256" key="2">
    <source>
        <dbReference type="ARBA" id="ARBA00004691"/>
    </source>
</evidence>
<protein>
    <recommendedName>
        <fullName evidence="5 17">Epoxyqueuosine reductase QueH</fullName>
        <ecNumber evidence="4 17">1.17.99.6</ecNumber>
    </recommendedName>
    <alternativeName>
        <fullName evidence="15 17">Queuosine biosynthesis protein QueH</fullName>
    </alternativeName>
</protein>
<keyword evidence="12 17" id="KW-0411">Iron-sulfur</keyword>
<reference evidence="19" key="1">
    <citation type="submission" date="2016-10" db="EMBL/GenBank/DDBJ databases">
        <authorList>
            <person name="Varghese N."/>
            <person name="Submissions S."/>
        </authorList>
    </citation>
    <scope>NUCLEOTIDE SEQUENCE [LARGE SCALE GENOMIC DNA]</scope>
    <source>
        <strain evidence="19">DSM 16995</strain>
    </source>
</reference>
<dbReference type="EC" id="1.17.99.6" evidence="4 17"/>
<keyword evidence="9 17" id="KW-0671">Queuosine biosynthesis</keyword>
<name>A0A1G9BPK9_9BACT</name>
<keyword evidence="11 17" id="KW-0408">Iron</keyword>
<comment type="pathway">
    <text evidence="2 17">tRNA modification; tRNA-queuosine biosynthesis.</text>
</comment>
<evidence type="ECO:0000256" key="14">
    <source>
        <dbReference type="ARBA" id="ARBA00023284"/>
    </source>
</evidence>
<proteinExistence type="inferred from homology"/>
<dbReference type="GO" id="GO:0052693">
    <property type="term" value="F:epoxyqueuosine reductase activity"/>
    <property type="evidence" value="ECO:0007669"/>
    <property type="project" value="UniProtKB-UniRule"/>
</dbReference>
<evidence type="ECO:0000256" key="16">
    <source>
        <dbReference type="ARBA" id="ARBA00047415"/>
    </source>
</evidence>
<evidence type="ECO:0000256" key="6">
    <source>
        <dbReference type="ARBA" id="ARBA00022485"/>
    </source>
</evidence>
<keyword evidence="19" id="KW-1185">Reference proteome</keyword>
<keyword evidence="7 17" id="KW-0819">tRNA processing</keyword>
<dbReference type="UniPathway" id="UPA00392"/>
<evidence type="ECO:0000256" key="7">
    <source>
        <dbReference type="ARBA" id="ARBA00022694"/>
    </source>
</evidence>
<evidence type="ECO:0000256" key="1">
    <source>
        <dbReference type="ARBA" id="ARBA00002268"/>
    </source>
</evidence>
<feature type="binding site" evidence="17">
    <location>
        <position position="87"/>
    </location>
    <ligand>
        <name>[4Fe-4S] cluster</name>
        <dbReference type="ChEBI" id="CHEBI:49883"/>
    </ligand>
</feature>
<feature type="binding site" evidence="17">
    <location>
        <position position="12"/>
    </location>
    <ligand>
        <name>[4Fe-4S] cluster</name>
        <dbReference type="ChEBI" id="CHEBI:49883"/>
    </ligand>
</feature>
<evidence type="ECO:0000313" key="18">
    <source>
        <dbReference type="EMBL" id="SDK41190.1"/>
    </source>
</evidence>
<dbReference type="EMBL" id="FNGA01000001">
    <property type="protein sequence ID" value="SDK41190.1"/>
    <property type="molecule type" value="Genomic_DNA"/>
</dbReference>
<keyword evidence="14 17" id="KW-0676">Redox-active center</keyword>
<evidence type="ECO:0000313" key="19">
    <source>
        <dbReference type="Proteomes" id="UP000199053"/>
    </source>
</evidence>
<keyword evidence="8 17" id="KW-0479">Metal-binding</keyword>
<feature type="binding site" evidence="17">
    <location>
        <position position="11"/>
    </location>
    <ligand>
        <name>[4Fe-4S] cluster</name>
        <dbReference type="ChEBI" id="CHEBI:49883"/>
    </ligand>
</feature>
<dbReference type="STRING" id="246191.SAMN05660337_0368"/>
<keyword evidence="10 17" id="KW-0560">Oxidoreductase</keyword>
<evidence type="ECO:0000256" key="12">
    <source>
        <dbReference type="ARBA" id="ARBA00023014"/>
    </source>
</evidence>
<dbReference type="Proteomes" id="UP000199053">
    <property type="component" value="Unassembled WGS sequence"/>
</dbReference>
<evidence type="ECO:0000256" key="10">
    <source>
        <dbReference type="ARBA" id="ARBA00023002"/>
    </source>
</evidence>
<dbReference type="RefSeq" id="WP_092157666.1">
    <property type="nucleotide sequence ID" value="NZ_FNGA01000001.1"/>
</dbReference>
<evidence type="ECO:0000256" key="9">
    <source>
        <dbReference type="ARBA" id="ARBA00022785"/>
    </source>
</evidence>
<dbReference type="GO" id="GO:0008616">
    <property type="term" value="P:tRNA queuosine(34) biosynthetic process"/>
    <property type="evidence" value="ECO:0007669"/>
    <property type="project" value="UniProtKB-UniRule"/>
</dbReference>
<comment type="function">
    <text evidence="1 17">Catalyzes the conversion of epoxyqueuosine (oQ) to queuosine (Q), which is a hypermodified base found in the wobble positions of tRNA(Asp), tRNA(Asn), tRNA(His) and tRNA(Tyr).</text>
</comment>
<dbReference type="GO" id="GO:0051539">
    <property type="term" value="F:4 iron, 4 sulfur cluster binding"/>
    <property type="evidence" value="ECO:0007669"/>
    <property type="project" value="UniProtKB-UniRule"/>
</dbReference>
<evidence type="ECO:0000256" key="13">
    <source>
        <dbReference type="ARBA" id="ARBA00023157"/>
    </source>
</evidence>
<comment type="catalytic activity">
    <reaction evidence="16 17">
        <text>epoxyqueuosine(34) in tRNA + AH2 = queuosine(34) in tRNA + A + H2O</text>
        <dbReference type="Rhea" id="RHEA:32159"/>
        <dbReference type="Rhea" id="RHEA-COMP:18571"/>
        <dbReference type="Rhea" id="RHEA-COMP:18582"/>
        <dbReference type="ChEBI" id="CHEBI:13193"/>
        <dbReference type="ChEBI" id="CHEBI:15377"/>
        <dbReference type="ChEBI" id="CHEBI:17499"/>
        <dbReference type="ChEBI" id="CHEBI:194431"/>
        <dbReference type="ChEBI" id="CHEBI:194443"/>
        <dbReference type="EC" id="1.17.99.6"/>
    </reaction>
</comment>
<evidence type="ECO:0000256" key="4">
    <source>
        <dbReference type="ARBA" id="ARBA00012622"/>
    </source>
</evidence>
<keyword evidence="13 17" id="KW-1015">Disulfide bond</keyword>
<dbReference type="InterPro" id="IPR003828">
    <property type="entry name" value="QueH"/>
</dbReference>
<accession>A0A1G9BPK9</accession>
<sequence>MASKKILLHACCGPCSITTIEILREQGFEVSAFFYNPNIHPLKEYVRRRDTFLEVADKMDLKVIGSTTEYDSQKWFRNVSFREENRCFHCYADRLERTLSLARRGRFDFFTTTLLYSKFQKHDRIAALGRDMAGGGSCEFYYYDFREGWKEGIERSKEWDIYRQQYCGCLFSENERYAKDLKNS</sequence>
<keyword evidence="6 17" id="KW-0004">4Fe-4S</keyword>
<evidence type="ECO:0000256" key="11">
    <source>
        <dbReference type="ARBA" id="ARBA00023004"/>
    </source>
</evidence>
<dbReference type="GO" id="GO:0046872">
    <property type="term" value="F:metal ion binding"/>
    <property type="evidence" value="ECO:0007669"/>
    <property type="project" value="UniProtKB-KW"/>
</dbReference>
<evidence type="ECO:0000256" key="3">
    <source>
        <dbReference type="ARBA" id="ARBA00008207"/>
    </source>
</evidence>
<dbReference type="OrthoDB" id="9801033at2"/>
<evidence type="ECO:0000256" key="15">
    <source>
        <dbReference type="ARBA" id="ARBA00031446"/>
    </source>
</evidence>
<evidence type="ECO:0000256" key="5">
    <source>
        <dbReference type="ARBA" id="ARBA00016895"/>
    </source>
</evidence>
<organism evidence="18 19">
    <name type="scientific">Maridesulfovibrio ferrireducens</name>
    <dbReference type="NCBI Taxonomy" id="246191"/>
    <lineage>
        <taxon>Bacteria</taxon>
        <taxon>Pseudomonadati</taxon>
        <taxon>Thermodesulfobacteriota</taxon>
        <taxon>Desulfovibrionia</taxon>
        <taxon>Desulfovibrionales</taxon>
        <taxon>Desulfovibrionaceae</taxon>
        <taxon>Maridesulfovibrio</taxon>
    </lineage>
</organism>
<dbReference type="PANTHER" id="PTHR36701:SF1">
    <property type="entry name" value="EPOXYQUEUOSINE REDUCTASE QUEH"/>
    <property type="match status" value="1"/>
</dbReference>
<feature type="disulfide bond" description="Redox-active" evidence="17">
    <location>
        <begin position="167"/>
        <end position="169"/>
    </location>
</feature>
<dbReference type="Pfam" id="PF02677">
    <property type="entry name" value="QueH"/>
    <property type="match status" value="1"/>
</dbReference>
<feature type="binding site" evidence="17">
    <location>
        <position position="90"/>
    </location>
    <ligand>
        <name>[4Fe-4S] cluster</name>
        <dbReference type="ChEBI" id="CHEBI:49883"/>
    </ligand>
</feature>